<dbReference type="CDD" id="cd14066">
    <property type="entry name" value="STKc_IRAK"/>
    <property type="match status" value="1"/>
</dbReference>
<dbReference type="EMBL" id="BMAC01000835">
    <property type="protein sequence ID" value="GFQ03476.1"/>
    <property type="molecule type" value="Genomic_DNA"/>
</dbReference>
<dbReference type="Pfam" id="PF13855">
    <property type="entry name" value="LRR_8"/>
    <property type="match status" value="1"/>
</dbReference>
<dbReference type="InterPro" id="IPR001245">
    <property type="entry name" value="Ser-Thr/Tyr_kinase_cat_dom"/>
</dbReference>
<dbReference type="SUPFAM" id="SSF56112">
    <property type="entry name" value="Protein kinase-like (PK-like)"/>
    <property type="match status" value="1"/>
</dbReference>
<keyword evidence="11 24" id="KW-0732">Signal</keyword>
<evidence type="ECO:0000256" key="3">
    <source>
        <dbReference type="ARBA" id="ARBA00008684"/>
    </source>
</evidence>
<sequence length="1162" mass="127584">MEINLTFLLAIILVLLLHYQMAMSLTTNIITDKIALLTFKSHLQLSPSDILFTNWSANSASVCDWVGVTCSSRPQRVTALDLSTMGLTGTLVPHLGNLTFLVSLKLSINNLHGVVPPELVQLQQLKDVDFSFNSLSGEIPSWFGFLPQLQYLRLSNNSFSGPIPPSLSFASQLQVLQLSCNPLQGQIPQEIGSLHNLKSLGLQYNRLNGSVPLTLFNLSKMEFLRLTGNALSGNIPDDICRNLPRLVWLGLSKNQYLYGQIPSNISQCSRLQGLSLAFNMFDGPIPREIGQLRMIGGLYLSGNNFTGAIPEELGNLTTLEVLDMGSNKLEGSIPPQVFNISSLRYVNMYHNNISGMLPEGMCTHLKQLQTLQLKDNGITGSIPTRLYQCSALRVLNLASNKMHGPIPPDIGNITLLEELDLAGSNLTGEIPCEINHLTNLREIELSWNNLNGSFPQCLSNISTLLEITISGNQLTGNLARDFGYGLPNLEVLRFDGNYFTSDPWQLRSFITSLANCRNLKKLAMSQNPLTGTLPGSVGNLSSSLENFHMADCKLVGSIPEGIGNLSNLIVLDLFGNRLTGTFPKSLVNMKSLQGLHVSGNRMSGPIPTSVCKLPKLFALGMGNNRISGAVPECIGNIPTLGKLYLDSNRLSGNIPASLWSLTNLLVLNLSRNSFVGPLSPDMANLKAAAEIHLSMNMFSGVIPSRIGELGNLGVLKMARNRLRGSIPESIGNMTNLNTIDLSHNDLTGTIPKSLRKLQLMYFNVSFNSLYGEIPFNATFENITFESFLSNKGFCGDPQYHVPLCKVEKQNKKLGVLLISSGTFSSVILVVILAYVGITKCFGRETKTPVIPELTRSLLGGTRFRVSYYEILEATQRCNRSNLLGSGSFGSVYRGTLRNGVDVAVKVFNLQLENAFKSFEVECEVLRSLHHRNLCKVVGCCSNKDFKALVLEYMPFGSLEQWLYSHDHFLEAIMRIRIMIDVACALEYLHEGYSSPVIHCDLKPSNILLDGDMNAHLCDFGVAKLLGDGESVVQTMTLATLSYIAPEYGTGGFVSVKCDVYSYGIVLLEVFTRKRPTDEIFVGDMSLRSWVKSSMPNALSDVIDPNLLMRPAGEDHGSNQTLDCLSSVMELGLKCSVESPRERMKIKDVIAALNKIKLKLLAI</sequence>
<feature type="domain" description="Protein kinase" evidence="25">
    <location>
        <begin position="877"/>
        <end position="1160"/>
    </location>
</feature>
<dbReference type="Pfam" id="PF08263">
    <property type="entry name" value="LRRNT_2"/>
    <property type="match status" value="1"/>
</dbReference>
<evidence type="ECO:0000256" key="13">
    <source>
        <dbReference type="ARBA" id="ARBA00022741"/>
    </source>
</evidence>
<organism evidence="26 27">
    <name type="scientific">Phtheirospermum japonicum</name>
    <dbReference type="NCBI Taxonomy" id="374723"/>
    <lineage>
        <taxon>Eukaryota</taxon>
        <taxon>Viridiplantae</taxon>
        <taxon>Streptophyta</taxon>
        <taxon>Embryophyta</taxon>
        <taxon>Tracheophyta</taxon>
        <taxon>Spermatophyta</taxon>
        <taxon>Magnoliopsida</taxon>
        <taxon>eudicotyledons</taxon>
        <taxon>Gunneridae</taxon>
        <taxon>Pentapetalae</taxon>
        <taxon>asterids</taxon>
        <taxon>lamiids</taxon>
        <taxon>Lamiales</taxon>
        <taxon>Orobanchaceae</taxon>
        <taxon>Orobanchaceae incertae sedis</taxon>
        <taxon>Phtheirospermum</taxon>
    </lineage>
</organism>
<dbReference type="InterPro" id="IPR011009">
    <property type="entry name" value="Kinase-like_dom_sf"/>
</dbReference>
<dbReference type="Pfam" id="PF07714">
    <property type="entry name" value="PK_Tyr_Ser-Thr"/>
    <property type="match status" value="1"/>
</dbReference>
<dbReference type="OrthoDB" id="676979at2759"/>
<dbReference type="PROSITE" id="PS00107">
    <property type="entry name" value="PROTEIN_KINASE_ATP"/>
    <property type="match status" value="1"/>
</dbReference>
<dbReference type="Gene3D" id="3.30.200.20">
    <property type="entry name" value="Phosphorylase Kinase, domain 1"/>
    <property type="match status" value="1"/>
</dbReference>
<dbReference type="InterPro" id="IPR001611">
    <property type="entry name" value="Leu-rich_rpt"/>
</dbReference>
<evidence type="ECO:0000256" key="22">
    <source>
        <dbReference type="PROSITE-ProRule" id="PRU10141"/>
    </source>
</evidence>
<comment type="subcellular location">
    <subcellularLocation>
        <location evidence="1">Cell membrane</location>
        <topology evidence="1">Single-pass membrane protein</topology>
    </subcellularLocation>
    <subcellularLocation>
        <location evidence="2">Membrane</location>
        <topology evidence="2">Single-pass type I membrane protein</topology>
    </subcellularLocation>
</comment>
<evidence type="ECO:0000256" key="18">
    <source>
        <dbReference type="ARBA" id="ARBA00023170"/>
    </source>
</evidence>
<evidence type="ECO:0000256" key="7">
    <source>
        <dbReference type="ARBA" id="ARBA00022553"/>
    </source>
</evidence>
<comment type="similarity">
    <text evidence="3">Belongs to the protein kinase superfamily. Ser/Thr protein kinase family.</text>
</comment>
<evidence type="ECO:0000256" key="14">
    <source>
        <dbReference type="ARBA" id="ARBA00022777"/>
    </source>
</evidence>
<dbReference type="SMART" id="SM00365">
    <property type="entry name" value="LRR_SD22"/>
    <property type="match status" value="5"/>
</dbReference>
<dbReference type="EC" id="2.7.11.1" evidence="4"/>
<dbReference type="FunFam" id="3.80.10.10:FF:000101">
    <property type="entry name" value="LRR receptor-like serine/threonine-protein kinase ERECTA"/>
    <property type="match status" value="1"/>
</dbReference>
<evidence type="ECO:0000256" key="9">
    <source>
        <dbReference type="ARBA" id="ARBA00022679"/>
    </source>
</evidence>
<keyword evidence="15 22" id="KW-0067">ATP-binding</keyword>
<dbReference type="SUPFAM" id="SSF52047">
    <property type="entry name" value="RNI-like"/>
    <property type="match status" value="1"/>
</dbReference>
<dbReference type="InterPro" id="IPR051716">
    <property type="entry name" value="Plant_RL_S/T_kinase"/>
</dbReference>
<evidence type="ECO:0000256" key="24">
    <source>
        <dbReference type="SAM" id="SignalP"/>
    </source>
</evidence>
<evidence type="ECO:0000256" key="4">
    <source>
        <dbReference type="ARBA" id="ARBA00012513"/>
    </source>
</evidence>
<comment type="catalytic activity">
    <reaction evidence="21">
        <text>L-seryl-[protein] + ATP = O-phospho-L-seryl-[protein] + ADP + H(+)</text>
        <dbReference type="Rhea" id="RHEA:17989"/>
        <dbReference type="Rhea" id="RHEA-COMP:9863"/>
        <dbReference type="Rhea" id="RHEA-COMP:11604"/>
        <dbReference type="ChEBI" id="CHEBI:15378"/>
        <dbReference type="ChEBI" id="CHEBI:29999"/>
        <dbReference type="ChEBI" id="CHEBI:30616"/>
        <dbReference type="ChEBI" id="CHEBI:83421"/>
        <dbReference type="ChEBI" id="CHEBI:456216"/>
        <dbReference type="EC" id="2.7.11.1"/>
    </reaction>
</comment>
<comment type="catalytic activity">
    <reaction evidence="20">
        <text>L-threonyl-[protein] + ATP = O-phospho-L-threonyl-[protein] + ADP + H(+)</text>
        <dbReference type="Rhea" id="RHEA:46608"/>
        <dbReference type="Rhea" id="RHEA-COMP:11060"/>
        <dbReference type="Rhea" id="RHEA-COMP:11605"/>
        <dbReference type="ChEBI" id="CHEBI:15378"/>
        <dbReference type="ChEBI" id="CHEBI:30013"/>
        <dbReference type="ChEBI" id="CHEBI:30616"/>
        <dbReference type="ChEBI" id="CHEBI:61977"/>
        <dbReference type="ChEBI" id="CHEBI:456216"/>
        <dbReference type="EC" id="2.7.11.1"/>
    </reaction>
</comment>
<evidence type="ECO:0000313" key="27">
    <source>
        <dbReference type="Proteomes" id="UP000653305"/>
    </source>
</evidence>
<accession>A0A830D8I6</accession>
<dbReference type="GO" id="GO:0004674">
    <property type="term" value="F:protein serine/threonine kinase activity"/>
    <property type="evidence" value="ECO:0007669"/>
    <property type="project" value="UniProtKB-KW"/>
</dbReference>
<comment type="caution">
    <text evidence="26">The sequence shown here is derived from an EMBL/GenBank/DDBJ whole genome shotgun (WGS) entry which is preliminary data.</text>
</comment>
<dbReference type="Gene3D" id="1.10.510.10">
    <property type="entry name" value="Transferase(Phosphotransferase) domain 1"/>
    <property type="match status" value="1"/>
</dbReference>
<keyword evidence="9" id="KW-0808">Transferase</keyword>
<feature type="binding site" evidence="22">
    <location>
        <position position="905"/>
    </location>
    <ligand>
        <name>ATP</name>
        <dbReference type="ChEBI" id="CHEBI:30616"/>
    </ligand>
</feature>
<evidence type="ECO:0000256" key="5">
    <source>
        <dbReference type="ARBA" id="ARBA00022475"/>
    </source>
</evidence>
<keyword evidence="10 23" id="KW-0812">Transmembrane</keyword>
<keyword evidence="8" id="KW-0433">Leucine-rich repeat</keyword>
<keyword evidence="18 26" id="KW-0675">Receptor</keyword>
<dbReference type="PANTHER" id="PTHR48053:SF47">
    <property type="entry name" value="RECEPTOR KINASE-LIKE PROTEIN XA21"/>
    <property type="match status" value="1"/>
</dbReference>
<dbReference type="GO" id="GO:0005886">
    <property type="term" value="C:plasma membrane"/>
    <property type="evidence" value="ECO:0007669"/>
    <property type="project" value="UniProtKB-SubCell"/>
</dbReference>
<dbReference type="Gene3D" id="3.80.10.10">
    <property type="entry name" value="Ribonuclease Inhibitor"/>
    <property type="match status" value="5"/>
</dbReference>
<dbReference type="InterPro" id="IPR032675">
    <property type="entry name" value="LRR_dom_sf"/>
</dbReference>
<evidence type="ECO:0000256" key="15">
    <source>
        <dbReference type="ARBA" id="ARBA00022840"/>
    </source>
</evidence>
<evidence type="ECO:0000256" key="23">
    <source>
        <dbReference type="SAM" id="Phobius"/>
    </source>
</evidence>
<dbReference type="GO" id="GO:0005524">
    <property type="term" value="F:ATP binding"/>
    <property type="evidence" value="ECO:0007669"/>
    <property type="project" value="UniProtKB-UniRule"/>
</dbReference>
<dbReference type="FunFam" id="3.80.10.10:FF:000095">
    <property type="entry name" value="LRR receptor-like serine/threonine-protein kinase GSO1"/>
    <property type="match status" value="1"/>
</dbReference>
<dbReference type="FunFam" id="3.80.10.10:FF:000383">
    <property type="entry name" value="Leucine-rich repeat receptor protein kinase EMS1"/>
    <property type="match status" value="1"/>
</dbReference>
<evidence type="ECO:0000256" key="19">
    <source>
        <dbReference type="ARBA" id="ARBA00023180"/>
    </source>
</evidence>
<evidence type="ECO:0000256" key="16">
    <source>
        <dbReference type="ARBA" id="ARBA00022989"/>
    </source>
</evidence>
<dbReference type="Pfam" id="PF23598">
    <property type="entry name" value="LRR_14"/>
    <property type="match status" value="1"/>
</dbReference>
<dbReference type="PANTHER" id="PTHR48053">
    <property type="entry name" value="LEUCINE RICH REPEAT FAMILY PROTEIN, EXPRESSED"/>
    <property type="match status" value="1"/>
</dbReference>
<keyword evidence="5" id="KW-1003">Cell membrane</keyword>
<feature type="chain" id="PRO_5032456220" description="non-specific serine/threonine protein kinase" evidence="24">
    <location>
        <begin position="25"/>
        <end position="1162"/>
    </location>
</feature>
<evidence type="ECO:0000256" key="12">
    <source>
        <dbReference type="ARBA" id="ARBA00022737"/>
    </source>
</evidence>
<gene>
    <name evidence="26" type="ORF">PHJA_002491400</name>
</gene>
<dbReference type="SUPFAM" id="SSF52058">
    <property type="entry name" value="L domain-like"/>
    <property type="match status" value="2"/>
</dbReference>
<keyword evidence="12" id="KW-0677">Repeat</keyword>
<evidence type="ECO:0000256" key="8">
    <source>
        <dbReference type="ARBA" id="ARBA00022614"/>
    </source>
</evidence>
<keyword evidence="14 26" id="KW-0418">Kinase</keyword>
<keyword evidence="19" id="KW-0325">Glycoprotein</keyword>
<keyword evidence="16 23" id="KW-1133">Transmembrane helix</keyword>
<evidence type="ECO:0000256" key="10">
    <source>
        <dbReference type="ARBA" id="ARBA00022692"/>
    </source>
</evidence>
<dbReference type="SMART" id="SM00369">
    <property type="entry name" value="LRR_TYP"/>
    <property type="match status" value="10"/>
</dbReference>
<evidence type="ECO:0000256" key="2">
    <source>
        <dbReference type="ARBA" id="ARBA00004479"/>
    </source>
</evidence>
<dbReference type="InterPro" id="IPR008271">
    <property type="entry name" value="Ser/Thr_kinase_AS"/>
</dbReference>
<evidence type="ECO:0000256" key="1">
    <source>
        <dbReference type="ARBA" id="ARBA00004162"/>
    </source>
</evidence>
<dbReference type="Pfam" id="PF00560">
    <property type="entry name" value="LRR_1"/>
    <property type="match status" value="4"/>
</dbReference>
<reference evidence="26" key="1">
    <citation type="submission" date="2020-07" db="EMBL/GenBank/DDBJ databases">
        <title>Ethylene signaling mediates host invasion by parasitic plants.</title>
        <authorList>
            <person name="Yoshida S."/>
        </authorList>
    </citation>
    <scope>NUCLEOTIDE SEQUENCE</scope>
    <source>
        <strain evidence="26">Okayama</strain>
    </source>
</reference>
<dbReference type="InterPro" id="IPR000719">
    <property type="entry name" value="Prot_kinase_dom"/>
</dbReference>
<keyword evidence="7" id="KW-0597">Phosphoprotein</keyword>
<dbReference type="InterPro" id="IPR003591">
    <property type="entry name" value="Leu-rich_rpt_typical-subtyp"/>
</dbReference>
<proteinExistence type="inferred from homology"/>
<keyword evidence="27" id="KW-1185">Reference proteome</keyword>
<dbReference type="FunFam" id="1.10.510.10:FF:000358">
    <property type="entry name" value="Putative leucine-rich repeat receptor-like serine/threonine-protein kinase"/>
    <property type="match status" value="1"/>
</dbReference>
<keyword evidence="13 22" id="KW-0547">Nucleotide-binding</keyword>
<evidence type="ECO:0000256" key="20">
    <source>
        <dbReference type="ARBA" id="ARBA00047899"/>
    </source>
</evidence>
<feature type="transmembrane region" description="Helical" evidence="23">
    <location>
        <begin position="813"/>
        <end position="837"/>
    </location>
</feature>
<evidence type="ECO:0000259" key="25">
    <source>
        <dbReference type="PROSITE" id="PS50011"/>
    </source>
</evidence>
<dbReference type="AlphaFoldDB" id="A0A830D8I6"/>
<evidence type="ECO:0000256" key="6">
    <source>
        <dbReference type="ARBA" id="ARBA00022527"/>
    </source>
</evidence>
<feature type="signal peptide" evidence="24">
    <location>
        <begin position="1"/>
        <end position="24"/>
    </location>
</feature>
<dbReference type="FunFam" id="3.30.200.20:FF:000661">
    <property type="entry name" value="Serine-threonine protein kinase plant-type"/>
    <property type="match status" value="1"/>
</dbReference>
<dbReference type="SMART" id="SM00220">
    <property type="entry name" value="S_TKc"/>
    <property type="match status" value="1"/>
</dbReference>
<keyword evidence="6" id="KW-0723">Serine/threonine-protein kinase</keyword>
<dbReference type="Proteomes" id="UP000653305">
    <property type="component" value="Unassembled WGS sequence"/>
</dbReference>
<dbReference type="InterPro" id="IPR055414">
    <property type="entry name" value="LRR_R13L4/SHOC2-like"/>
</dbReference>
<protein>
    <recommendedName>
        <fullName evidence="4">non-specific serine/threonine protein kinase</fullName>
        <ecNumber evidence="4">2.7.11.1</ecNumber>
    </recommendedName>
</protein>
<dbReference type="PROSITE" id="PS00108">
    <property type="entry name" value="PROTEIN_KINASE_ST"/>
    <property type="match status" value="1"/>
</dbReference>
<dbReference type="GO" id="GO:0006952">
    <property type="term" value="P:defense response"/>
    <property type="evidence" value="ECO:0007669"/>
    <property type="project" value="UniProtKB-ARBA"/>
</dbReference>
<dbReference type="FunFam" id="3.80.10.10:FF:000041">
    <property type="entry name" value="LRR receptor-like serine/threonine-protein kinase ERECTA"/>
    <property type="match status" value="2"/>
</dbReference>
<dbReference type="InterPro" id="IPR017441">
    <property type="entry name" value="Protein_kinase_ATP_BS"/>
</dbReference>
<keyword evidence="17 23" id="KW-0472">Membrane</keyword>
<evidence type="ECO:0000256" key="11">
    <source>
        <dbReference type="ARBA" id="ARBA00022729"/>
    </source>
</evidence>
<evidence type="ECO:0000313" key="26">
    <source>
        <dbReference type="EMBL" id="GFQ03476.1"/>
    </source>
</evidence>
<evidence type="ECO:0000256" key="17">
    <source>
        <dbReference type="ARBA" id="ARBA00023136"/>
    </source>
</evidence>
<dbReference type="PROSITE" id="PS50011">
    <property type="entry name" value="PROTEIN_KINASE_DOM"/>
    <property type="match status" value="1"/>
</dbReference>
<name>A0A830D8I6_9LAMI</name>
<dbReference type="GO" id="GO:0051707">
    <property type="term" value="P:response to other organism"/>
    <property type="evidence" value="ECO:0007669"/>
    <property type="project" value="UniProtKB-ARBA"/>
</dbReference>
<evidence type="ECO:0000256" key="21">
    <source>
        <dbReference type="ARBA" id="ARBA00048679"/>
    </source>
</evidence>
<dbReference type="InterPro" id="IPR013210">
    <property type="entry name" value="LRR_N_plant-typ"/>
</dbReference>